<accession>A0A1J8QZV6</accession>
<evidence type="ECO:0000256" key="1">
    <source>
        <dbReference type="SAM" id="Phobius"/>
    </source>
</evidence>
<keyword evidence="1" id="KW-1133">Transmembrane helix</keyword>
<reference evidence="2 3" key="1">
    <citation type="submission" date="2016-03" db="EMBL/GenBank/DDBJ databases">
        <title>Comparative genomics of the ectomycorrhizal sister species Rhizopogon vinicolor and Rhizopogon vesiculosus (Basidiomycota: Boletales) reveals a divergence of the mating type B locus.</title>
        <authorList>
            <person name="Mujic A.B."/>
            <person name="Kuo A."/>
            <person name="Tritt A."/>
            <person name="Lipzen A."/>
            <person name="Chen C."/>
            <person name="Johnson J."/>
            <person name="Sharma A."/>
            <person name="Barry K."/>
            <person name="Grigoriev I.V."/>
            <person name="Spatafora J.W."/>
        </authorList>
    </citation>
    <scope>NUCLEOTIDE SEQUENCE [LARGE SCALE GENOMIC DNA]</scope>
    <source>
        <strain evidence="2 3">AM-OR11-056</strain>
    </source>
</reference>
<evidence type="ECO:0000313" key="3">
    <source>
        <dbReference type="Proteomes" id="UP000183567"/>
    </source>
</evidence>
<evidence type="ECO:0000313" key="2">
    <source>
        <dbReference type="EMBL" id="OJA19040.1"/>
    </source>
</evidence>
<keyword evidence="3" id="KW-1185">Reference proteome</keyword>
<dbReference type="Proteomes" id="UP000183567">
    <property type="component" value="Unassembled WGS sequence"/>
</dbReference>
<organism evidence="2 3">
    <name type="scientific">Rhizopogon vesiculosus</name>
    <dbReference type="NCBI Taxonomy" id="180088"/>
    <lineage>
        <taxon>Eukaryota</taxon>
        <taxon>Fungi</taxon>
        <taxon>Dikarya</taxon>
        <taxon>Basidiomycota</taxon>
        <taxon>Agaricomycotina</taxon>
        <taxon>Agaricomycetes</taxon>
        <taxon>Agaricomycetidae</taxon>
        <taxon>Boletales</taxon>
        <taxon>Suillineae</taxon>
        <taxon>Rhizopogonaceae</taxon>
        <taxon>Rhizopogon</taxon>
    </lineage>
</organism>
<feature type="non-terminal residue" evidence="2">
    <location>
        <position position="34"/>
    </location>
</feature>
<dbReference type="OrthoDB" id="2690748at2759"/>
<comment type="caution">
    <text evidence="2">The sequence shown here is derived from an EMBL/GenBank/DDBJ whole genome shotgun (WGS) entry which is preliminary data.</text>
</comment>
<gene>
    <name evidence="2" type="ORF">AZE42_13848</name>
</gene>
<proteinExistence type="predicted"/>
<protein>
    <submittedName>
        <fullName evidence="2">Uncharacterized protein</fullName>
    </submittedName>
</protein>
<keyword evidence="1" id="KW-0472">Membrane</keyword>
<sequence length="34" mass="3510">MSSTQDLLPHVYLGNTFGAVFIGVALAAILFGVS</sequence>
<dbReference type="AlphaFoldDB" id="A0A1J8QZV6"/>
<keyword evidence="1" id="KW-0812">Transmembrane</keyword>
<feature type="transmembrane region" description="Helical" evidence="1">
    <location>
        <begin position="12"/>
        <end position="33"/>
    </location>
</feature>
<dbReference type="EMBL" id="LVVM01001209">
    <property type="protein sequence ID" value="OJA19040.1"/>
    <property type="molecule type" value="Genomic_DNA"/>
</dbReference>
<name>A0A1J8QZV6_9AGAM</name>